<comment type="caution">
    <text evidence="7">The sequence shown here is derived from an EMBL/GenBank/DDBJ whole genome shotgun (WGS) entry which is preliminary data.</text>
</comment>
<feature type="coiled-coil region" evidence="5">
    <location>
        <begin position="166"/>
        <end position="279"/>
    </location>
</feature>
<name>A0A8T2JTS8_9PIPI</name>
<feature type="coiled-coil region" evidence="5">
    <location>
        <begin position="1"/>
        <end position="35"/>
    </location>
</feature>
<dbReference type="GO" id="GO:0005882">
    <property type="term" value="C:intermediate filament"/>
    <property type="evidence" value="ECO:0007669"/>
    <property type="project" value="UniProtKB-KW"/>
</dbReference>
<dbReference type="InterPro" id="IPR002957">
    <property type="entry name" value="Keratin_I"/>
</dbReference>
<protein>
    <recommendedName>
        <fullName evidence="6">IF rod domain-containing protein</fullName>
    </recommendedName>
</protein>
<keyword evidence="3 5" id="KW-0175">Coiled coil</keyword>
<dbReference type="GO" id="GO:0030855">
    <property type="term" value="P:epithelial cell differentiation"/>
    <property type="evidence" value="ECO:0007669"/>
    <property type="project" value="TreeGrafter"/>
</dbReference>
<dbReference type="Pfam" id="PF00038">
    <property type="entry name" value="Filament"/>
    <property type="match status" value="1"/>
</dbReference>
<dbReference type="PRINTS" id="PR01248">
    <property type="entry name" value="TYPE1KERATIN"/>
</dbReference>
<dbReference type="SMART" id="SM01391">
    <property type="entry name" value="Filament"/>
    <property type="match status" value="1"/>
</dbReference>
<feature type="domain" description="IF rod" evidence="6">
    <location>
        <begin position="1"/>
        <end position="308"/>
    </location>
</feature>
<evidence type="ECO:0000256" key="4">
    <source>
        <dbReference type="RuleBase" id="RU000685"/>
    </source>
</evidence>
<dbReference type="Gene3D" id="1.20.5.170">
    <property type="match status" value="1"/>
</dbReference>
<accession>A0A8T2JTS8</accession>
<dbReference type="GO" id="GO:0005198">
    <property type="term" value="F:structural molecule activity"/>
    <property type="evidence" value="ECO:0007669"/>
    <property type="project" value="InterPro"/>
</dbReference>
<gene>
    <name evidence="7" type="ORF">GDO86_014242</name>
</gene>
<dbReference type="InterPro" id="IPR018039">
    <property type="entry name" value="IF_conserved"/>
</dbReference>
<dbReference type="FunFam" id="1.20.5.170:FF:000002">
    <property type="entry name" value="Type I keratin KA11"/>
    <property type="match status" value="1"/>
</dbReference>
<comment type="similarity">
    <text evidence="4">Belongs to the intermediate filament family.</text>
</comment>
<dbReference type="PANTHER" id="PTHR23239:SF384">
    <property type="entry name" value="KERATIN, TYPE I CYTOSKELETAL 20"/>
    <property type="match status" value="1"/>
</dbReference>
<dbReference type="Proteomes" id="UP000812440">
    <property type="component" value="Chromosome 8_10"/>
</dbReference>
<dbReference type="OrthoDB" id="2441647at2759"/>
<evidence type="ECO:0000259" key="6">
    <source>
        <dbReference type="PROSITE" id="PS51842"/>
    </source>
</evidence>
<proteinExistence type="inferred from homology"/>
<keyword evidence="8" id="KW-1185">Reference proteome</keyword>
<dbReference type="GO" id="GO:0045109">
    <property type="term" value="P:intermediate filament organization"/>
    <property type="evidence" value="ECO:0007669"/>
    <property type="project" value="TreeGrafter"/>
</dbReference>
<dbReference type="AlphaFoldDB" id="A0A8T2JTS8"/>
<dbReference type="SUPFAM" id="SSF64593">
    <property type="entry name" value="Intermediate filament protein, coiled coil region"/>
    <property type="match status" value="2"/>
</dbReference>
<evidence type="ECO:0000313" key="7">
    <source>
        <dbReference type="EMBL" id="KAG8446707.1"/>
    </source>
</evidence>
<evidence type="ECO:0000256" key="5">
    <source>
        <dbReference type="SAM" id="Coils"/>
    </source>
</evidence>
<dbReference type="PANTHER" id="PTHR23239">
    <property type="entry name" value="INTERMEDIATE FILAMENT"/>
    <property type="match status" value="1"/>
</dbReference>
<reference evidence="7" key="1">
    <citation type="thesis" date="2020" institute="ProQuest LLC" country="789 East Eisenhower Parkway, Ann Arbor, MI, USA">
        <title>Comparative Genomics and Chromosome Evolution.</title>
        <authorList>
            <person name="Mudd A.B."/>
        </authorList>
    </citation>
    <scope>NUCLEOTIDE SEQUENCE</scope>
    <source>
        <strain evidence="7">Female2</strain>
        <tissue evidence="7">Blood</tissue>
    </source>
</reference>
<dbReference type="Gene3D" id="1.20.5.500">
    <property type="entry name" value="Single helix bin"/>
    <property type="match status" value="1"/>
</dbReference>
<dbReference type="InterPro" id="IPR039008">
    <property type="entry name" value="IF_rod_dom"/>
</dbReference>
<dbReference type="EMBL" id="JAACNH010000003">
    <property type="protein sequence ID" value="KAG8446707.1"/>
    <property type="molecule type" value="Genomic_DNA"/>
</dbReference>
<sequence>MQNLNDRLATYLEKVRSLEQANSKIELQIKNWNDKNSGTKENNYDLYYKVIEDLKDKILNSTLDNARIVLQIDNAKLAAEDFRVKFESEKMLRTSVERDVAGLRKLIDDLSLIKADLEIQIESIQEDLLYLKKNHEDEIGVIRKQAGGSVSVEVDAAPSVDLAKVLEEMRIQCEKVVQKNKQETEQHYGILIEEVNRNILGSANDLETQAKTIKEIKLNIQNLELERQAEISKKDSLITLLENINNQYAAELLQIQNVIKNIEDQLSQIRTDITHHSQEYELLLNVKIRLEHEIETYRRLLDGDFASFIEKEEQNELARSRNIKTIVEEIVDGKVVSSQIQNVVVENVPNKK</sequence>
<dbReference type="PROSITE" id="PS00226">
    <property type="entry name" value="IF_ROD_1"/>
    <property type="match status" value="1"/>
</dbReference>
<dbReference type="PROSITE" id="PS51842">
    <property type="entry name" value="IF_ROD_2"/>
    <property type="match status" value="1"/>
</dbReference>
<evidence type="ECO:0000313" key="8">
    <source>
        <dbReference type="Proteomes" id="UP000812440"/>
    </source>
</evidence>
<feature type="coiled-coil region" evidence="5">
    <location>
        <begin position="107"/>
        <end position="134"/>
    </location>
</feature>
<dbReference type="Gene3D" id="1.20.5.1160">
    <property type="entry name" value="Vasodilator-stimulated phosphoprotein"/>
    <property type="match status" value="1"/>
</dbReference>
<evidence type="ECO:0000256" key="1">
    <source>
        <dbReference type="ARBA" id="ARBA00022744"/>
    </source>
</evidence>
<keyword evidence="2 4" id="KW-0403">Intermediate filament</keyword>
<evidence type="ECO:0000256" key="2">
    <source>
        <dbReference type="ARBA" id="ARBA00022754"/>
    </source>
</evidence>
<organism evidence="7 8">
    <name type="scientific">Hymenochirus boettgeri</name>
    <name type="common">Congo dwarf clawed frog</name>
    <dbReference type="NCBI Taxonomy" id="247094"/>
    <lineage>
        <taxon>Eukaryota</taxon>
        <taxon>Metazoa</taxon>
        <taxon>Chordata</taxon>
        <taxon>Craniata</taxon>
        <taxon>Vertebrata</taxon>
        <taxon>Euteleostomi</taxon>
        <taxon>Amphibia</taxon>
        <taxon>Batrachia</taxon>
        <taxon>Anura</taxon>
        <taxon>Pipoidea</taxon>
        <taxon>Pipidae</taxon>
        <taxon>Pipinae</taxon>
        <taxon>Hymenochirus</taxon>
    </lineage>
</organism>
<keyword evidence="1" id="KW-0416">Keratin</keyword>
<dbReference type="FunFam" id="1.20.5.1160:FF:000002">
    <property type="entry name" value="Type I keratin 10"/>
    <property type="match status" value="1"/>
</dbReference>
<evidence type="ECO:0000256" key="3">
    <source>
        <dbReference type="ARBA" id="ARBA00023054"/>
    </source>
</evidence>